<keyword evidence="1" id="KW-1133">Transmembrane helix</keyword>
<dbReference type="EMBL" id="QGTX01000001">
    <property type="protein sequence ID" value="PWW25079.1"/>
    <property type="molecule type" value="Genomic_DNA"/>
</dbReference>
<dbReference type="OrthoDB" id="5186356at2"/>
<evidence type="ECO:0000313" key="3">
    <source>
        <dbReference type="Proteomes" id="UP000246661"/>
    </source>
</evidence>
<evidence type="ECO:0008006" key="4">
    <source>
        <dbReference type="Google" id="ProtNLM"/>
    </source>
</evidence>
<organism evidence="2 3">
    <name type="scientific">Geodermatophilus normandii</name>
    <dbReference type="NCBI Taxonomy" id="1137989"/>
    <lineage>
        <taxon>Bacteria</taxon>
        <taxon>Bacillati</taxon>
        <taxon>Actinomycetota</taxon>
        <taxon>Actinomycetes</taxon>
        <taxon>Geodermatophilales</taxon>
        <taxon>Geodermatophilaceae</taxon>
        <taxon>Geodermatophilus</taxon>
    </lineage>
</organism>
<keyword evidence="1" id="KW-0472">Membrane</keyword>
<comment type="caution">
    <text evidence="2">The sequence shown here is derived from an EMBL/GenBank/DDBJ whole genome shotgun (WGS) entry which is preliminary data.</text>
</comment>
<reference evidence="3" key="1">
    <citation type="submission" date="2018-05" db="EMBL/GenBank/DDBJ databases">
        <authorList>
            <person name="Klenk H.-P."/>
            <person name="Huntemann M."/>
            <person name="Clum A."/>
            <person name="Pillay M."/>
            <person name="Palaniappan K."/>
            <person name="Varghese N."/>
            <person name="Mikhailova N."/>
            <person name="Stamatis D."/>
            <person name="Reddy T."/>
            <person name="Daum C."/>
            <person name="Shapiro N."/>
            <person name="Ivanova N."/>
            <person name="Kyrpides N."/>
            <person name="Woyke T."/>
        </authorList>
    </citation>
    <scope>NUCLEOTIDE SEQUENCE [LARGE SCALE GENOMIC DNA]</scope>
    <source>
        <strain evidence="3">DSM 45417</strain>
    </source>
</reference>
<dbReference type="AlphaFoldDB" id="A0A317QPP9"/>
<keyword evidence="1" id="KW-0812">Transmembrane</keyword>
<name>A0A317QPP9_9ACTN</name>
<keyword evidence="3" id="KW-1185">Reference proteome</keyword>
<dbReference type="Proteomes" id="UP000246661">
    <property type="component" value="Unassembled WGS sequence"/>
</dbReference>
<evidence type="ECO:0000313" key="2">
    <source>
        <dbReference type="EMBL" id="PWW25079.1"/>
    </source>
</evidence>
<gene>
    <name evidence="2" type="ORF">JD79_04274</name>
</gene>
<feature type="transmembrane region" description="Helical" evidence="1">
    <location>
        <begin position="25"/>
        <end position="47"/>
    </location>
</feature>
<protein>
    <recommendedName>
        <fullName evidence="4">DUF4878 domain-containing protein</fullName>
    </recommendedName>
</protein>
<accession>A0A317QPP9</accession>
<proteinExistence type="predicted"/>
<sequence length="146" mass="15198">MSGPYLYDEGPEPLHTGTPRRSNALILWIFGGTAALAVAMVVALPLVKGGGDEQAREVAGVFLAALEAGDTETSGDLLCEAERDSGDVADVLSAYEHPGTGEVVGVAEGRLGDQDSREVRVRWDDGEEATLTVVLEDGPRICGTSG</sequence>
<evidence type="ECO:0000256" key="1">
    <source>
        <dbReference type="SAM" id="Phobius"/>
    </source>
</evidence>
<dbReference type="RefSeq" id="WP_110007107.1">
    <property type="nucleotide sequence ID" value="NZ_QGTX01000001.1"/>
</dbReference>